<dbReference type="GO" id="GO:0007059">
    <property type="term" value="P:chromosome segregation"/>
    <property type="evidence" value="ECO:0007669"/>
    <property type="project" value="InterPro"/>
</dbReference>
<dbReference type="Gene3D" id="1.10.10.1890">
    <property type="entry name" value="Ska1 microtubule binding domain-like"/>
    <property type="match status" value="1"/>
</dbReference>
<sequence length="264" mass="30105">MNFNHLDELVGHFQNKISSMKLCVQLRNTSQTGNSSKLLAKMNRNVGELEAVILLLKAEISRQRDEMKQVQMMRSVVIDLNERVSHATENIPDRLPTRMNNQSNTKSMTPTASSSANVNATPLKQKDTNKSMQDTTVPKGPSIHKIEYLMIDEFESTPKYIRGRFTYDQINSAIDEFNKALTAKYTYMAKAKKNIIERTSKTYTGYKAQENKETKGFQFFVEEDVKLHTSFKLGKSRKSGVENSPVMPYCTEHDNHSKSQHDIG</sequence>
<organism evidence="5 6">
    <name type="scientific">Owenia fusiformis</name>
    <name type="common">Polychaete worm</name>
    <dbReference type="NCBI Taxonomy" id="6347"/>
    <lineage>
        <taxon>Eukaryota</taxon>
        <taxon>Metazoa</taxon>
        <taxon>Spiralia</taxon>
        <taxon>Lophotrochozoa</taxon>
        <taxon>Annelida</taxon>
        <taxon>Polychaeta</taxon>
        <taxon>Sedentaria</taxon>
        <taxon>Canalipalpata</taxon>
        <taxon>Sabellida</taxon>
        <taxon>Oweniida</taxon>
        <taxon>Oweniidae</taxon>
        <taxon>Owenia</taxon>
    </lineage>
</organism>
<evidence type="ECO:0000256" key="3">
    <source>
        <dbReference type="ARBA" id="ARBA00047202"/>
    </source>
</evidence>
<feature type="compositionally biased region" description="Basic and acidic residues" evidence="4">
    <location>
        <begin position="251"/>
        <end position="264"/>
    </location>
</feature>
<dbReference type="GO" id="GO:0008017">
    <property type="term" value="F:microtubule binding"/>
    <property type="evidence" value="ECO:0007669"/>
    <property type="project" value="InterPro"/>
</dbReference>
<dbReference type="Proteomes" id="UP000749559">
    <property type="component" value="Unassembled WGS sequence"/>
</dbReference>
<dbReference type="Gene3D" id="6.10.250.1370">
    <property type="match status" value="1"/>
</dbReference>
<reference evidence="5" key="1">
    <citation type="submission" date="2022-03" db="EMBL/GenBank/DDBJ databases">
        <authorList>
            <person name="Martin C."/>
        </authorList>
    </citation>
    <scope>NUCLEOTIDE SEQUENCE</scope>
</reference>
<evidence type="ECO:0000313" key="5">
    <source>
        <dbReference type="EMBL" id="CAH1796779.1"/>
    </source>
</evidence>
<keyword evidence="6" id="KW-1185">Reference proteome</keyword>
<comment type="caution">
    <text evidence="5">The sequence shown here is derived from an EMBL/GenBank/DDBJ whole genome shotgun (WGS) entry which is preliminary data.</text>
</comment>
<dbReference type="GO" id="GO:0000278">
    <property type="term" value="P:mitotic cell cycle"/>
    <property type="evidence" value="ECO:0007669"/>
    <property type="project" value="TreeGrafter"/>
</dbReference>
<accession>A0A8S4PSH2</accession>
<dbReference type="AlphaFoldDB" id="A0A8S4PSH2"/>
<dbReference type="Pfam" id="PF07160">
    <property type="entry name" value="SKA1"/>
    <property type="match status" value="1"/>
</dbReference>
<comment type="similarity">
    <text evidence="1">Belongs to the SKA1 family.</text>
</comment>
<dbReference type="PANTHER" id="PTHR28573:SF1">
    <property type="entry name" value="SPINDLE AND KINETOCHORE-ASSOCIATED PROTEIN 1"/>
    <property type="match status" value="1"/>
</dbReference>
<feature type="region of interest" description="Disordered" evidence="4">
    <location>
        <begin position="236"/>
        <end position="264"/>
    </location>
</feature>
<dbReference type="OrthoDB" id="5962at2759"/>
<evidence type="ECO:0000256" key="1">
    <source>
        <dbReference type="ARBA" id="ARBA00006836"/>
    </source>
</evidence>
<dbReference type="InterPro" id="IPR009829">
    <property type="entry name" value="SKA1"/>
</dbReference>
<dbReference type="GO" id="GO:0005876">
    <property type="term" value="C:spindle microtubule"/>
    <property type="evidence" value="ECO:0007669"/>
    <property type="project" value="TreeGrafter"/>
</dbReference>
<evidence type="ECO:0000313" key="6">
    <source>
        <dbReference type="Proteomes" id="UP000749559"/>
    </source>
</evidence>
<dbReference type="GO" id="GO:0031110">
    <property type="term" value="P:regulation of microtubule polymerization or depolymerization"/>
    <property type="evidence" value="ECO:0007669"/>
    <property type="project" value="TreeGrafter"/>
</dbReference>
<dbReference type="GO" id="GO:0000940">
    <property type="term" value="C:outer kinetochore"/>
    <property type="evidence" value="ECO:0007669"/>
    <property type="project" value="TreeGrafter"/>
</dbReference>
<proteinExistence type="inferred from homology"/>
<name>A0A8S4PSH2_OWEFU</name>
<gene>
    <name evidence="5" type="ORF">OFUS_LOCUS21153</name>
</gene>
<dbReference type="InterPro" id="IPR042031">
    <property type="entry name" value="SKA1_MBD_sf"/>
</dbReference>
<feature type="region of interest" description="Disordered" evidence="4">
    <location>
        <begin position="92"/>
        <end position="139"/>
    </location>
</feature>
<dbReference type="EMBL" id="CAIIXF020000010">
    <property type="protein sequence ID" value="CAH1796779.1"/>
    <property type="molecule type" value="Genomic_DNA"/>
</dbReference>
<dbReference type="PANTHER" id="PTHR28573">
    <property type="entry name" value="SPINDLE AND KINETOCHORE-ASSOCIATED PROTEIN 1"/>
    <property type="match status" value="1"/>
</dbReference>
<dbReference type="GO" id="GO:0072686">
    <property type="term" value="C:mitotic spindle"/>
    <property type="evidence" value="ECO:0007669"/>
    <property type="project" value="TreeGrafter"/>
</dbReference>
<evidence type="ECO:0000256" key="2">
    <source>
        <dbReference type="ARBA" id="ARBA00047182"/>
    </source>
</evidence>
<dbReference type="GO" id="GO:0051301">
    <property type="term" value="P:cell division"/>
    <property type="evidence" value="ECO:0007669"/>
    <property type="project" value="InterPro"/>
</dbReference>
<protein>
    <recommendedName>
        <fullName evidence="2">SKA complex subunit 1</fullName>
    </recommendedName>
    <alternativeName>
        <fullName evidence="3">Spindle and kinetochore-associated protein 1</fullName>
    </alternativeName>
</protein>
<evidence type="ECO:0000256" key="4">
    <source>
        <dbReference type="SAM" id="MobiDB-lite"/>
    </source>
</evidence>
<feature type="compositionally biased region" description="Polar residues" evidence="4">
    <location>
        <begin position="98"/>
        <end position="122"/>
    </location>
</feature>